<dbReference type="Proteomes" id="UP000594263">
    <property type="component" value="Unplaced"/>
</dbReference>
<evidence type="ECO:0000256" key="1">
    <source>
        <dbReference type="SAM" id="MobiDB-lite"/>
    </source>
</evidence>
<dbReference type="EnsemblPlants" id="Kaladp0034s0085.1.v1.1">
    <property type="protein sequence ID" value="Kaladp0034s0085.1.v1.1.CDS.1"/>
    <property type="gene ID" value="Kaladp0034s0085.v1.1"/>
</dbReference>
<evidence type="ECO:0008006" key="4">
    <source>
        <dbReference type="Google" id="ProtNLM"/>
    </source>
</evidence>
<dbReference type="Pfam" id="PF05910">
    <property type="entry name" value="DUF868"/>
    <property type="match status" value="1"/>
</dbReference>
<dbReference type="Gramene" id="Kaladp0034s0085.1.v1.1">
    <property type="protein sequence ID" value="Kaladp0034s0085.1.v1.1.CDS.1"/>
    <property type="gene ID" value="Kaladp0034s0085.v1.1"/>
</dbReference>
<protein>
    <recommendedName>
        <fullName evidence="4">DUF868 family protein</fullName>
    </recommendedName>
</protein>
<proteinExistence type="predicted"/>
<reference evidence="2" key="1">
    <citation type="submission" date="2021-01" db="UniProtKB">
        <authorList>
            <consortium name="EnsemblPlants"/>
        </authorList>
    </citation>
    <scope>IDENTIFICATION</scope>
</reference>
<name>A0A7N0TE40_KALFE</name>
<keyword evidence="3" id="KW-1185">Reference proteome</keyword>
<dbReference type="PANTHER" id="PTHR31972:SF12">
    <property type="entry name" value="OS01G0909400 PROTEIN"/>
    <property type="match status" value="1"/>
</dbReference>
<evidence type="ECO:0000313" key="2">
    <source>
        <dbReference type="EnsemblPlants" id="Kaladp0034s0085.1.v1.1.CDS.1"/>
    </source>
</evidence>
<dbReference type="AlphaFoldDB" id="A0A7N0TE40"/>
<feature type="region of interest" description="Disordered" evidence="1">
    <location>
        <begin position="1"/>
        <end position="21"/>
    </location>
</feature>
<dbReference type="OMA" id="HYRCKVE"/>
<dbReference type="InterPro" id="IPR008586">
    <property type="entry name" value="DUF868_pln"/>
</dbReference>
<dbReference type="PANTHER" id="PTHR31972">
    <property type="entry name" value="EXPRESSED PROTEIN"/>
    <property type="match status" value="1"/>
</dbReference>
<sequence length="314" mass="34389">MHESVAIPAGNKAGDPSSSAAVTKSGQCVFVSTYRTKLAGRCRLIAVTWFKDLLFHGLSIAIQGPDSETQYICKIQLKPWTFWKRHGTKHFTVDHKPVTVAWDLRAAKFGGETEPQASYYVALLCDGDAALLLGDMKAEAFRKTGCRPALIDPILVSRKEHVFGRKRFSTKARFREKGGVHEISIECFKGEESDPNPNLTMAIRIDGERLVVVKHLQWKFRGNESVFVDGMRIEVFWDAHDWLFGSGTRNAVFVIKPGASSGSSPEMSSSTSLGSILMSTQAGDEGDGSGSDVGSGLGNGSGRFCLFLYAWKTD</sequence>
<accession>A0A7N0TE40</accession>
<evidence type="ECO:0000313" key="3">
    <source>
        <dbReference type="Proteomes" id="UP000594263"/>
    </source>
</evidence>
<organism evidence="2 3">
    <name type="scientific">Kalanchoe fedtschenkoi</name>
    <name type="common">Lavender scallops</name>
    <name type="synonym">South American air plant</name>
    <dbReference type="NCBI Taxonomy" id="63787"/>
    <lineage>
        <taxon>Eukaryota</taxon>
        <taxon>Viridiplantae</taxon>
        <taxon>Streptophyta</taxon>
        <taxon>Embryophyta</taxon>
        <taxon>Tracheophyta</taxon>
        <taxon>Spermatophyta</taxon>
        <taxon>Magnoliopsida</taxon>
        <taxon>eudicotyledons</taxon>
        <taxon>Gunneridae</taxon>
        <taxon>Pentapetalae</taxon>
        <taxon>Saxifragales</taxon>
        <taxon>Crassulaceae</taxon>
        <taxon>Kalanchoe</taxon>
    </lineage>
</organism>